<feature type="transmembrane region" description="Helical" evidence="1">
    <location>
        <begin position="104"/>
        <end position="122"/>
    </location>
</feature>
<reference evidence="2 3" key="1">
    <citation type="journal article" date="2010" name="Stand. Genomic Sci.">
        <title>Complete genome sequence of Desulfarculus baarsii type strain (2st14).</title>
        <authorList>
            <person name="Sun H."/>
            <person name="Spring S."/>
            <person name="Lapidus A."/>
            <person name="Davenport K."/>
            <person name="Del Rio T.G."/>
            <person name="Tice H."/>
            <person name="Nolan M."/>
            <person name="Copeland A."/>
            <person name="Cheng J.F."/>
            <person name="Lucas S."/>
            <person name="Tapia R."/>
            <person name="Goodwin L."/>
            <person name="Pitluck S."/>
            <person name="Ivanova N."/>
            <person name="Pagani I."/>
            <person name="Mavromatis K."/>
            <person name="Ovchinnikova G."/>
            <person name="Pati A."/>
            <person name="Chen A."/>
            <person name="Palaniappan K."/>
            <person name="Hauser L."/>
            <person name="Chang Y.J."/>
            <person name="Jeffries C.D."/>
            <person name="Detter J.C."/>
            <person name="Han C."/>
            <person name="Rohde M."/>
            <person name="Brambilla E."/>
            <person name="Goker M."/>
            <person name="Woyke T."/>
            <person name="Bristow J."/>
            <person name="Eisen J.A."/>
            <person name="Markowitz V."/>
            <person name="Hugenholtz P."/>
            <person name="Kyrpides N.C."/>
            <person name="Klenk H.P."/>
            <person name="Land M."/>
        </authorList>
    </citation>
    <scope>NUCLEOTIDE SEQUENCE [LARGE SCALE GENOMIC DNA]</scope>
    <source>
        <strain evidence="3">ATCC 33931 / DSM 2075 / LMG 7858 / VKM B-1802 / 2st14</strain>
    </source>
</reference>
<dbReference type="HOGENOM" id="CLU_125938_0_0_7"/>
<keyword evidence="3" id="KW-1185">Reference proteome</keyword>
<organism evidence="2 3">
    <name type="scientific">Desulfarculus baarsii (strain ATCC 33931 / DSM 2075 / LMG 7858 / VKM B-1802 / 2st14)</name>
    <dbReference type="NCBI Taxonomy" id="644282"/>
    <lineage>
        <taxon>Bacteria</taxon>
        <taxon>Pseudomonadati</taxon>
        <taxon>Thermodesulfobacteriota</taxon>
        <taxon>Desulfarculia</taxon>
        <taxon>Desulfarculales</taxon>
        <taxon>Desulfarculaceae</taxon>
        <taxon>Desulfarculus</taxon>
    </lineage>
</organism>
<dbReference type="InterPro" id="IPR046595">
    <property type="entry name" value="DUF6653"/>
</dbReference>
<dbReference type="KEGG" id="dbr:Deba_3048"/>
<dbReference type="STRING" id="644282.Deba_3048"/>
<keyword evidence="1" id="KW-0812">Transmembrane</keyword>
<keyword evidence="1" id="KW-1133">Transmembrane helix</keyword>
<dbReference type="Proteomes" id="UP000009047">
    <property type="component" value="Chromosome"/>
</dbReference>
<gene>
    <name evidence="2" type="ordered locus">Deba_3048</name>
</gene>
<accession>E1QLG6</accession>
<protein>
    <submittedName>
        <fullName evidence="2">Uncharacterized protein</fullName>
    </submittedName>
</protein>
<keyword evidence="1" id="KW-0472">Membrane</keyword>
<dbReference type="AlphaFoldDB" id="E1QLG6"/>
<sequence>MDIGRLSERLMGMSEETWRRHANPWSGWTRLASYPLIFLAVWSNVWIGWYCLAPIAALAVWIWLNPRLFPRPKSTKSWMSRGVLGERVWINRWQEPIPPEHEKMANILSAIALAGVAVSVYGFWARDFWAAFMGWNLAVAAKMWFVDRMVWLFEDMKDKNAAYRAWLY</sequence>
<dbReference type="EMBL" id="CP002085">
    <property type="protein sequence ID" value="ADK86401.1"/>
    <property type="molecule type" value="Genomic_DNA"/>
</dbReference>
<evidence type="ECO:0000256" key="1">
    <source>
        <dbReference type="SAM" id="Phobius"/>
    </source>
</evidence>
<dbReference type="OrthoDB" id="1442233at2"/>
<dbReference type="Pfam" id="PF20358">
    <property type="entry name" value="DUF6653"/>
    <property type="match status" value="1"/>
</dbReference>
<proteinExistence type="predicted"/>
<feature type="transmembrane region" description="Helical" evidence="1">
    <location>
        <begin position="36"/>
        <end position="64"/>
    </location>
</feature>
<evidence type="ECO:0000313" key="2">
    <source>
        <dbReference type="EMBL" id="ADK86401.1"/>
    </source>
</evidence>
<name>E1QLG6_DESB2</name>
<evidence type="ECO:0000313" key="3">
    <source>
        <dbReference type="Proteomes" id="UP000009047"/>
    </source>
</evidence>
<dbReference type="eggNOG" id="ENOG5031G5S">
    <property type="taxonomic scope" value="Bacteria"/>
</dbReference>
<dbReference type="RefSeq" id="WP_013259838.1">
    <property type="nucleotide sequence ID" value="NC_014365.1"/>
</dbReference>